<feature type="transmembrane region" description="Helical" evidence="7">
    <location>
        <begin position="174"/>
        <end position="195"/>
    </location>
</feature>
<evidence type="ECO:0000256" key="7">
    <source>
        <dbReference type="SAM" id="Phobius"/>
    </source>
</evidence>
<keyword evidence="4 7" id="KW-1133">Transmembrane helix</keyword>
<dbReference type="InterPro" id="IPR003689">
    <property type="entry name" value="ZIP"/>
</dbReference>
<sequence length="282" mass="30507">MGASTFGVGLIPLKLNLSKLQLNNMSLFSMGILIGTSIVIILPEGVEMLSGSLDKKEEVSKYIGLPILIGFVLMFVLENSPVISYIGGDYSFLEYGNGTNTNIIKSITGSSITIGLVVHGLVDGISLGSSFSKNEQMFKLLIFLAIIVHKLPTAFSLVSILIHEGINDDLLYWHIFVFAMSTPIASLVTFAIVAIIHKDNEFIIGILLLFSGGTFLYVVNHVIGEMFDNHKAENLPVSVESDGTYISQPSAPHSHPSMNLSELGLSLLGIVIPLILSITFHE</sequence>
<dbReference type="GO" id="GO:0046873">
    <property type="term" value="F:metal ion transmembrane transporter activity"/>
    <property type="evidence" value="ECO:0007669"/>
    <property type="project" value="InterPro"/>
</dbReference>
<dbReference type="PANTHER" id="PTHR16133">
    <property type="entry name" value="SOLUTE CARRIER FAMILY 39 ZINC TRANSPORTER , MEMBER 9-RELATED"/>
    <property type="match status" value="1"/>
</dbReference>
<keyword evidence="3 7" id="KW-0812">Transmembrane</keyword>
<dbReference type="GO" id="GO:0006829">
    <property type="term" value="P:zinc ion transport"/>
    <property type="evidence" value="ECO:0007669"/>
    <property type="project" value="InterPro"/>
</dbReference>
<evidence type="ECO:0000256" key="5">
    <source>
        <dbReference type="ARBA" id="ARBA00023034"/>
    </source>
</evidence>
<comment type="subcellular location">
    <subcellularLocation>
        <location evidence="1">Endomembrane system</location>
        <topology evidence="1">Multi-pass membrane protein</topology>
    </subcellularLocation>
    <subcellularLocation>
        <location evidence="2">Golgi apparatus membrane</location>
    </subcellularLocation>
</comment>
<protein>
    <submittedName>
        <fullName evidence="8">Uncharacterized protein</fullName>
    </submittedName>
</protein>
<dbReference type="OrthoDB" id="19859at2759"/>
<keyword evidence="5" id="KW-0333">Golgi apparatus</keyword>
<reference evidence="8 9" key="1">
    <citation type="journal article" date="2021" name="DNA Res.">
        <title>Genome analysis of Candida subhashii reveals its hybrid nature and dual mitochondrial genome conformations.</title>
        <authorList>
            <person name="Mixao V."/>
            <person name="Hegedusova E."/>
            <person name="Saus E."/>
            <person name="Pryszcz L.P."/>
            <person name="Cillingova A."/>
            <person name="Nosek J."/>
            <person name="Gabaldon T."/>
        </authorList>
    </citation>
    <scope>NUCLEOTIDE SEQUENCE [LARGE SCALE GENOMIC DNA]</scope>
    <source>
        <strain evidence="8 9">CBS 10753</strain>
    </source>
</reference>
<organism evidence="8 9">
    <name type="scientific">[Candida] subhashii</name>
    <dbReference type="NCBI Taxonomy" id="561895"/>
    <lineage>
        <taxon>Eukaryota</taxon>
        <taxon>Fungi</taxon>
        <taxon>Dikarya</taxon>
        <taxon>Ascomycota</taxon>
        <taxon>Saccharomycotina</taxon>
        <taxon>Pichiomycetes</taxon>
        <taxon>Debaryomycetaceae</taxon>
        <taxon>Spathaspora</taxon>
    </lineage>
</organism>
<feature type="transmembrane region" description="Helical" evidence="7">
    <location>
        <begin position="140"/>
        <end position="162"/>
    </location>
</feature>
<proteinExistence type="predicted"/>
<dbReference type="EMBL" id="JAGSYN010000157">
    <property type="protein sequence ID" value="KAG7662937.1"/>
    <property type="molecule type" value="Genomic_DNA"/>
</dbReference>
<feature type="transmembrane region" description="Helical" evidence="7">
    <location>
        <begin position="202"/>
        <end position="223"/>
    </location>
</feature>
<name>A0A8J5QH39_9ASCO</name>
<evidence type="ECO:0000256" key="3">
    <source>
        <dbReference type="ARBA" id="ARBA00022692"/>
    </source>
</evidence>
<evidence type="ECO:0000256" key="2">
    <source>
        <dbReference type="ARBA" id="ARBA00004394"/>
    </source>
</evidence>
<dbReference type="Pfam" id="PF02535">
    <property type="entry name" value="Zip"/>
    <property type="match status" value="1"/>
</dbReference>
<evidence type="ECO:0000256" key="4">
    <source>
        <dbReference type="ARBA" id="ARBA00022989"/>
    </source>
</evidence>
<dbReference type="PANTHER" id="PTHR16133:SF0">
    <property type="entry name" value="ZINC_IRON REGULATED TRANSPORTER-RELATED PROTEIN 102B, ISOFORM E"/>
    <property type="match status" value="1"/>
</dbReference>
<feature type="transmembrane region" description="Helical" evidence="7">
    <location>
        <begin position="20"/>
        <end position="42"/>
    </location>
</feature>
<gene>
    <name evidence="8" type="ORF">J8A68_003527</name>
</gene>
<dbReference type="AlphaFoldDB" id="A0A8J5QH39"/>
<comment type="caution">
    <text evidence="8">The sequence shown here is derived from an EMBL/GenBank/DDBJ whole genome shotgun (WGS) entry which is preliminary data.</text>
</comment>
<evidence type="ECO:0000256" key="6">
    <source>
        <dbReference type="ARBA" id="ARBA00023136"/>
    </source>
</evidence>
<feature type="transmembrane region" description="Helical" evidence="7">
    <location>
        <begin position="63"/>
        <end position="87"/>
    </location>
</feature>
<dbReference type="GeneID" id="73470327"/>
<feature type="transmembrane region" description="Helical" evidence="7">
    <location>
        <begin position="107"/>
        <end position="128"/>
    </location>
</feature>
<dbReference type="InterPro" id="IPR045891">
    <property type="entry name" value="ZIP9"/>
</dbReference>
<dbReference type="Proteomes" id="UP000694255">
    <property type="component" value="Unassembled WGS sequence"/>
</dbReference>
<evidence type="ECO:0000313" key="8">
    <source>
        <dbReference type="EMBL" id="KAG7662937.1"/>
    </source>
</evidence>
<feature type="transmembrane region" description="Helical" evidence="7">
    <location>
        <begin position="263"/>
        <end position="280"/>
    </location>
</feature>
<accession>A0A8J5QH39</accession>
<dbReference type="GO" id="GO:0000139">
    <property type="term" value="C:Golgi membrane"/>
    <property type="evidence" value="ECO:0007669"/>
    <property type="project" value="UniProtKB-SubCell"/>
</dbReference>
<evidence type="ECO:0000256" key="1">
    <source>
        <dbReference type="ARBA" id="ARBA00004127"/>
    </source>
</evidence>
<evidence type="ECO:0000313" key="9">
    <source>
        <dbReference type="Proteomes" id="UP000694255"/>
    </source>
</evidence>
<keyword evidence="6 7" id="KW-0472">Membrane</keyword>
<keyword evidence="9" id="KW-1185">Reference proteome</keyword>
<dbReference type="RefSeq" id="XP_049263170.1">
    <property type="nucleotide sequence ID" value="XM_049407393.1"/>
</dbReference>